<accession>A0A512MDA2</accession>
<keyword evidence="1" id="KW-0812">Transmembrane</keyword>
<gene>
    <name evidence="2" type="ORF">BGE01nite_40040</name>
</gene>
<dbReference type="EMBL" id="BKAG01000034">
    <property type="protein sequence ID" value="GEP44713.1"/>
    <property type="molecule type" value="Genomic_DNA"/>
</dbReference>
<feature type="transmembrane region" description="Helical" evidence="1">
    <location>
        <begin position="63"/>
        <end position="87"/>
    </location>
</feature>
<feature type="transmembrane region" description="Helical" evidence="1">
    <location>
        <begin position="34"/>
        <end position="51"/>
    </location>
</feature>
<dbReference type="RefSeq" id="WP_146852931.1">
    <property type="nucleotide sequence ID" value="NZ_BKAG01000034.1"/>
</dbReference>
<dbReference type="AlphaFoldDB" id="A0A512MDA2"/>
<organism evidence="2 3">
    <name type="scientific">Brevifollis gellanilyticus</name>
    <dbReference type="NCBI Taxonomy" id="748831"/>
    <lineage>
        <taxon>Bacteria</taxon>
        <taxon>Pseudomonadati</taxon>
        <taxon>Verrucomicrobiota</taxon>
        <taxon>Verrucomicrobiia</taxon>
        <taxon>Verrucomicrobiales</taxon>
        <taxon>Verrucomicrobiaceae</taxon>
    </lineage>
</organism>
<dbReference type="Proteomes" id="UP000321577">
    <property type="component" value="Unassembled WGS sequence"/>
</dbReference>
<proteinExistence type="predicted"/>
<keyword evidence="3" id="KW-1185">Reference proteome</keyword>
<evidence type="ECO:0000313" key="2">
    <source>
        <dbReference type="EMBL" id="GEP44713.1"/>
    </source>
</evidence>
<evidence type="ECO:0000256" key="1">
    <source>
        <dbReference type="SAM" id="Phobius"/>
    </source>
</evidence>
<comment type="caution">
    <text evidence="2">The sequence shown here is derived from an EMBL/GenBank/DDBJ whole genome shotgun (WGS) entry which is preliminary data.</text>
</comment>
<reference evidence="2 3" key="1">
    <citation type="submission" date="2019-07" db="EMBL/GenBank/DDBJ databases">
        <title>Whole genome shotgun sequence of Brevifollis gellanilyticus NBRC 108608.</title>
        <authorList>
            <person name="Hosoyama A."/>
            <person name="Uohara A."/>
            <person name="Ohji S."/>
            <person name="Ichikawa N."/>
        </authorList>
    </citation>
    <scope>NUCLEOTIDE SEQUENCE [LARGE SCALE GENOMIC DNA]</scope>
    <source>
        <strain evidence="2 3">NBRC 108608</strain>
    </source>
</reference>
<keyword evidence="1" id="KW-0472">Membrane</keyword>
<protein>
    <submittedName>
        <fullName evidence="2">Uncharacterized protein</fullName>
    </submittedName>
</protein>
<feature type="transmembrane region" description="Helical" evidence="1">
    <location>
        <begin position="116"/>
        <end position="138"/>
    </location>
</feature>
<sequence length="142" mass="15906">MSEPEAPASPTPPEPAPRKRPFSLRFLLNNVRDILIWCLLLAAFRIVPYFIQKVDPTSAVSDFGMVHVLVFGTLGTSFAVMTVWLIFHFSFPTLSEYLDGEKFRQDFHGVPAPHRLWMLVAVMTVLIWTFVKITALGAGGDA</sequence>
<evidence type="ECO:0000313" key="3">
    <source>
        <dbReference type="Proteomes" id="UP000321577"/>
    </source>
</evidence>
<name>A0A512MDA2_9BACT</name>
<keyword evidence="1" id="KW-1133">Transmembrane helix</keyword>